<reference evidence="3 4" key="1">
    <citation type="submission" date="2019-03" db="EMBL/GenBank/DDBJ databases">
        <title>Genomic Encyclopedia of Type Strains, Phase IV (KMG-IV): sequencing the most valuable type-strain genomes for metagenomic binning, comparative biology and taxonomic classification.</title>
        <authorList>
            <person name="Goeker M."/>
        </authorList>
    </citation>
    <scope>NUCLEOTIDE SEQUENCE [LARGE SCALE GENOMIC DNA]</scope>
    <source>
        <strain evidence="3 4">DSM 2132</strain>
    </source>
</reference>
<protein>
    <submittedName>
        <fullName evidence="3">Uncharacterized protein</fullName>
    </submittedName>
</protein>
<dbReference type="AlphaFoldDB" id="A0A4R2PCL6"/>
<comment type="caution">
    <text evidence="3">The sequence shown here is derived from an EMBL/GenBank/DDBJ whole genome shotgun (WGS) entry which is preliminary data.</text>
</comment>
<proteinExistence type="predicted"/>
<evidence type="ECO:0000256" key="1">
    <source>
        <dbReference type="SAM" id="MobiDB-lite"/>
    </source>
</evidence>
<evidence type="ECO:0000313" key="3">
    <source>
        <dbReference type="EMBL" id="TCP32923.1"/>
    </source>
</evidence>
<name>A0A4R2PCL6_RHOSA</name>
<keyword evidence="4" id="KW-1185">Reference proteome</keyword>
<keyword evidence="2" id="KW-0812">Transmembrane</keyword>
<keyword evidence="2" id="KW-1133">Transmembrane helix</keyword>
<gene>
    <name evidence="3" type="ORF">EV659_10822</name>
</gene>
<dbReference type="EMBL" id="SLXO01000008">
    <property type="protein sequence ID" value="TCP32923.1"/>
    <property type="molecule type" value="Genomic_DNA"/>
</dbReference>
<dbReference type="Proteomes" id="UP000295399">
    <property type="component" value="Unassembled WGS sequence"/>
</dbReference>
<feature type="compositionally biased region" description="Polar residues" evidence="1">
    <location>
        <begin position="1"/>
        <end position="12"/>
    </location>
</feature>
<accession>A0A4R2PCL6</accession>
<sequence length="60" mass="6302">MATQAQIETTTDYDPIGRKAPTGARPMTQAADPTRGGPRLAFTAILGLSALLWLGLIASF</sequence>
<feature type="transmembrane region" description="Helical" evidence="2">
    <location>
        <begin position="40"/>
        <end position="58"/>
    </location>
</feature>
<dbReference type="InParanoid" id="A0A4R2PCL6"/>
<evidence type="ECO:0000256" key="2">
    <source>
        <dbReference type="SAM" id="Phobius"/>
    </source>
</evidence>
<feature type="region of interest" description="Disordered" evidence="1">
    <location>
        <begin position="1"/>
        <end position="35"/>
    </location>
</feature>
<organism evidence="3 4">
    <name type="scientific">Rhodothalassium salexigens DSM 2132</name>
    <dbReference type="NCBI Taxonomy" id="1188247"/>
    <lineage>
        <taxon>Bacteria</taxon>
        <taxon>Pseudomonadati</taxon>
        <taxon>Pseudomonadota</taxon>
        <taxon>Alphaproteobacteria</taxon>
        <taxon>Rhodothalassiales</taxon>
        <taxon>Rhodothalassiaceae</taxon>
        <taxon>Rhodothalassium</taxon>
    </lineage>
</organism>
<evidence type="ECO:0000313" key="4">
    <source>
        <dbReference type="Proteomes" id="UP000295399"/>
    </source>
</evidence>
<keyword evidence="2" id="KW-0472">Membrane</keyword>